<evidence type="ECO:0000313" key="2">
    <source>
        <dbReference type="Proteomes" id="UP000661607"/>
    </source>
</evidence>
<gene>
    <name evidence="1" type="ORF">H4W81_002904</name>
</gene>
<sequence length="122" mass="13810">MTDDPLQQLLGQRAELDRQIAAERERRRNDHDERIARIDDALHAYAREHRLPLDGRSRKNAAIYTVDDIAVEWIDEFGDSDDLPRIPLSVHDLLGNVRVEFDAAPPAAAVIGLIDGFRSSRS</sequence>
<dbReference type="RefSeq" id="WP_192775256.1">
    <property type="nucleotide sequence ID" value="NZ_BAAASY010000042.1"/>
</dbReference>
<accession>A0ABR9KDT8</accession>
<reference evidence="1 2" key="1">
    <citation type="submission" date="2020-10" db="EMBL/GenBank/DDBJ databases">
        <title>Sequencing the genomes of 1000 actinobacteria strains.</title>
        <authorList>
            <person name="Klenk H.-P."/>
        </authorList>
    </citation>
    <scope>NUCLEOTIDE SEQUENCE [LARGE SCALE GENOMIC DNA]</scope>
    <source>
        <strain evidence="1 2">DSM 43748</strain>
    </source>
</reference>
<dbReference type="Proteomes" id="UP000661607">
    <property type="component" value="Unassembled WGS sequence"/>
</dbReference>
<keyword evidence="2" id="KW-1185">Reference proteome</keyword>
<comment type="caution">
    <text evidence="1">The sequence shown here is derived from an EMBL/GenBank/DDBJ whole genome shotgun (WGS) entry which is preliminary data.</text>
</comment>
<evidence type="ECO:0000313" key="1">
    <source>
        <dbReference type="EMBL" id="MBE1560125.1"/>
    </source>
</evidence>
<organism evidence="1 2">
    <name type="scientific">Nonomuraea africana</name>
    <dbReference type="NCBI Taxonomy" id="46171"/>
    <lineage>
        <taxon>Bacteria</taxon>
        <taxon>Bacillati</taxon>
        <taxon>Actinomycetota</taxon>
        <taxon>Actinomycetes</taxon>
        <taxon>Streptosporangiales</taxon>
        <taxon>Streptosporangiaceae</taxon>
        <taxon>Nonomuraea</taxon>
    </lineage>
</organism>
<name>A0ABR9KDT8_9ACTN</name>
<dbReference type="EMBL" id="JADBEF010000001">
    <property type="protein sequence ID" value="MBE1560125.1"/>
    <property type="molecule type" value="Genomic_DNA"/>
</dbReference>
<proteinExistence type="predicted"/>
<protein>
    <submittedName>
        <fullName evidence="1">Uncharacterized protein</fullName>
    </submittedName>
</protein>